<proteinExistence type="predicted"/>
<dbReference type="InterPro" id="IPR036366">
    <property type="entry name" value="PGBDSf"/>
</dbReference>
<accession>A0A1H1KI21</accession>
<dbReference type="EMBL" id="FNKX01000004">
    <property type="protein sequence ID" value="SDR61712.1"/>
    <property type="molecule type" value="Genomic_DNA"/>
</dbReference>
<dbReference type="InterPro" id="IPR024408">
    <property type="entry name" value="Muramidase"/>
</dbReference>
<evidence type="ECO:0000259" key="1">
    <source>
        <dbReference type="Pfam" id="PF01471"/>
    </source>
</evidence>
<name>A0A1H1KI21_9BURK</name>
<evidence type="ECO:0000313" key="3">
    <source>
        <dbReference type="EMBL" id="SDR61712.1"/>
    </source>
</evidence>
<gene>
    <name evidence="3" type="ORF">SAMN05445850_7917</name>
</gene>
<dbReference type="SUPFAM" id="SSF47090">
    <property type="entry name" value="PGBD-like"/>
    <property type="match status" value="1"/>
</dbReference>
<dbReference type="STRING" id="157910.SAMN05445850_7917"/>
<dbReference type="Pfam" id="PF01471">
    <property type="entry name" value="PG_binding_1"/>
    <property type="match status" value="1"/>
</dbReference>
<feature type="domain" description="Peptidoglycan binding-like" evidence="1">
    <location>
        <begin position="202"/>
        <end position="254"/>
    </location>
</feature>
<evidence type="ECO:0000313" key="4">
    <source>
        <dbReference type="Proteomes" id="UP000199365"/>
    </source>
</evidence>
<dbReference type="InterPro" id="IPR036365">
    <property type="entry name" value="PGBD-like_sf"/>
</dbReference>
<dbReference type="Pfam" id="PF11860">
    <property type="entry name" value="Muramidase"/>
    <property type="match status" value="1"/>
</dbReference>
<sequence length="260" mass="28662">MNSMFVGAASPLTQKGFDAVVSELRVDASSLWALVTVETKGFGFLADRRPKILFERHVFHTRTGGRFDASNPDISSSKPGGYSGGADEYDRLARAMQLNRQAALESASWGLPQLMGFNAAKLRYGSAEDMVKAFVVNEDAQLDGARRFIMNNDSLASAFQRKIWARVAFFYNGQDYRKNAYDDKLLHYQQLYLIQGTPSIELRTAQARLTYLGFDTHGVDGVLGDGTRIAVIAFQRANGLNVTAELDDQTLDALKKNSGA</sequence>
<keyword evidence="4" id="KW-1185">Reference proteome</keyword>
<dbReference type="RefSeq" id="WP_167368850.1">
    <property type="nucleotide sequence ID" value="NZ_FNKX01000004.1"/>
</dbReference>
<dbReference type="Proteomes" id="UP000199365">
    <property type="component" value="Unassembled WGS sequence"/>
</dbReference>
<protein>
    <submittedName>
        <fullName evidence="3">Putative peptidoglycan binding domain-containing protein</fullName>
    </submittedName>
</protein>
<dbReference type="InterPro" id="IPR002477">
    <property type="entry name" value="Peptidoglycan-bd-like"/>
</dbReference>
<reference evidence="4" key="1">
    <citation type="submission" date="2016-10" db="EMBL/GenBank/DDBJ databases">
        <authorList>
            <person name="Varghese N."/>
            <person name="Submissions S."/>
        </authorList>
    </citation>
    <scope>NUCLEOTIDE SEQUENCE [LARGE SCALE GENOMIC DNA]</scope>
    <source>
        <strain evidence="4">DUS833</strain>
    </source>
</reference>
<organism evidence="3 4">
    <name type="scientific">Paraburkholderia tuberum</name>
    <dbReference type="NCBI Taxonomy" id="157910"/>
    <lineage>
        <taxon>Bacteria</taxon>
        <taxon>Pseudomonadati</taxon>
        <taxon>Pseudomonadota</taxon>
        <taxon>Betaproteobacteria</taxon>
        <taxon>Burkholderiales</taxon>
        <taxon>Burkholderiaceae</taxon>
        <taxon>Paraburkholderia</taxon>
    </lineage>
</organism>
<dbReference type="AlphaFoldDB" id="A0A1H1KI21"/>
<evidence type="ECO:0000259" key="2">
    <source>
        <dbReference type="Pfam" id="PF11860"/>
    </source>
</evidence>
<feature type="domain" description="N-acetylmuramidase" evidence="2">
    <location>
        <begin position="29"/>
        <end position="187"/>
    </location>
</feature>
<dbReference type="Gene3D" id="1.10.101.10">
    <property type="entry name" value="PGBD-like superfamily/PGBD"/>
    <property type="match status" value="1"/>
</dbReference>